<feature type="transmembrane region" description="Helical" evidence="7">
    <location>
        <begin position="6"/>
        <end position="28"/>
    </location>
</feature>
<keyword evidence="3 6" id="KW-0812">Transmembrane</keyword>
<dbReference type="SUPFAM" id="SSF81321">
    <property type="entry name" value="Family A G protein-coupled receptor-like"/>
    <property type="match status" value="1"/>
</dbReference>
<evidence type="ECO:0000313" key="10">
    <source>
        <dbReference type="Proteomes" id="UP000549394"/>
    </source>
</evidence>
<sequence length="158" mass="17795">MTTLFIVTEFIFMTIIVVENGLVLIAFVKNKKLRSVLTHYYLIQLALTNLATGAFLSVHIASLWRPAWFEPRVGCAVRYLVMVVPFAMSMQTLLAITFDRFIAVVLPFFYRRNVSRKGIIVLCTIINVGSILLFGVLPVSVSKSRDGRDDYANTSKLS</sequence>
<dbReference type="GO" id="GO:0005886">
    <property type="term" value="C:plasma membrane"/>
    <property type="evidence" value="ECO:0007669"/>
    <property type="project" value="UniProtKB-SubCell"/>
</dbReference>
<evidence type="ECO:0000256" key="4">
    <source>
        <dbReference type="ARBA" id="ARBA00022989"/>
    </source>
</evidence>
<keyword evidence="6" id="KW-0807">Transducer</keyword>
<dbReference type="Pfam" id="PF00001">
    <property type="entry name" value="7tm_1"/>
    <property type="match status" value="1"/>
</dbReference>
<feature type="transmembrane region" description="Helical" evidence="7">
    <location>
        <begin position="119"/>
        <end position="141"/>
    </location>
</feature>
<evidence type="ECO:0000256" key="3">
    <source>
        <dbReference type="ARBA" id="ARBA00022692"/>
    </source>
</evidence>
<evidence type="ECO:0000259" key="8">
    <source>
        <dbReference type="PROSITE" id="PS50262"/>
    </source>
</evidence>
<proteinExistence type="inferred from homology"/>
<evidence type="ECO:0000313" key="9">
    <source>
        <dbReference type="EMBL" id="CAD5121700.1"/>
    </source>
</evidence>
<dbReference type="PANTHER" id="PTHR22750">
    <property type="entry name" value="G-PROTEIN COUPLED RECEPTOR"/>
    <property type="match status" value="1"/>
</dbReference>
<dbReference type="Gene3D" id="1.20.1070.10">
    <property type="entry name" value="Rhodopsin 7-helix transmembrane proteins"/>
    <property type="match status" value="1"/>
</dbReference>
<dbReference type="PROSITE" id="PS00237">
    <property type="entry name" value="G_PROTEIN_RECEP_F1_1"/>
    <property type="match status" value="1"/>
</dbReference>
<dbReference type="EMBL" id="CAJFCJ010000014">
    <property type="protein sequence ID" value="CAD5121700.1"/>
    <property type="molecule type" value="Genomic_DNA"/>
</dbReference>
<dbReference type="PROSITE" id="PS50262">
    <property type="entry name" value="G_PROTEIN_RECEP_F1_2"/>
    <property type="match status" value="1"/>
</dbReference>
<feature type="transmembrane region" description="Helical" evidence="7">
    <location>
        <begin position="76"/>
        <end position="98"/>
    </location>
</feature>
<dbReference type="PRINTS" id="PR00237">
    <property type="entry name" value="GPCRRHODOPSN"/>
</dbReference>
<dbReference type="InterPro" id="IPR017452">
    <property type="entry name" value="GPCR_Rhodpsn_7TM"/>
</dbReference>
<evidence type="ECO:0000256" key="6">
    <source>
        <dbReference type="RuleBase" id="RU000688"/>
    </source>
</evidence>
<dbReference type="AlphaFoldDB" id="A0A7I8VZH2"/>
<dbReference type="GO" id="GO:0004930">
    <property type="term" value="F:G protein-coupled receptor activity"/>
    <property type="evidence" value="ECO:0007669"/>
    <property type="project" value="UniProtKB-KW"/>
</dbReference>
<dbReference type="CDD" id="cd00637">
    <property type="entry name" value="7tm_classA_rhodopsin-like"/>
    <property type="match status" value="1"/>
</dbReference>
<keyword evidence="6" id="KW-0297">G-protein coupled receptor</keyword>
<keyword evidence="6" id="KW-0675">Receptor</keyword>
<reference evidence="9 10" key="1">
    <citation type="submission" date="2020-08" db="EMBL/GenBank/DDBJ databases">
        <authorList>
            <person name="Hejnol A."/>
        </authorList>
    </citation>
    <scope>NUCLEOTIDE SEQUENCE [LARGE SCALE GENOMIC DNA]</scope>
</reference>
<comment type="similarity">
    <text evidence="6">Belongs to the G-protein coupled receptor 1 family.</text>
</comment>
<evidence type="ECO:0000256" key="7">
    <source>
        <dbReference type="SAM" id="Phobius"/>
    </source>
</evidence>
<keyword evidence="5 7" id="KW-0472">Membrane</keyword>
<organism evidence="9 10">
    <name type="scientific">Dimorphilus gyrociliatus</name>
    <dbReference type="NCBI Taxonomy" id="2664684"/>
    <lineage>
        <taxon>Eukaryota</taxon>
        <taxon>Metazoa</taxon>
        <taxon>Spiralia</taxon>
        <taxon>Lophotrochozoa</taxon>
        <taxon>Annelida</taxon>
        <taxon>Polychaeta</taxon>
        <taxon>Polychaeta incertae sedis</taxon>
        <taxon>Dinophilidae</taxon>
        <taxon>Dimorphilus</taxon>
    </lineage>
</organism>
<accession>A0A7I8VZH2</accession>
<comment type="caution">
    <text evidence="9">The sequence shown here is derived from an EMBL/GenBank/DDBJ whole genome shotgun (WGS) entry which is preliminary data.</text>
</comment>
<feature type="domain" description="G-protein coupled receptors family 1 profile" evidence="8">
    <location>
        <begin position="19"/>
        <end position="158"/>
    </location>
</feature>
<evidence type="ECO:0000256" key="1">
    <source>
        <dbReference type="ARBA" id="ARBA00004651"/>
    </source>
</evidence>
<comment type="subcellular location">
    <subcellularLocation>
        <location evidence="1">Cell membrane</location>
        <topology evidence="1">Multi-pass membrane protein</topology>
    </subcellularLocation>
</comment>
<name>A0A7I8VZH2_9ANNE</name>
<protein>
    <recommendedName>
        <fullName evidence="8">G-protein coupled receptors family 1 profile domain-containing protein</fullName>
    </recommendedName>
</protein>
<dbReference type="Proteomes" id="UP000549394">
    <property type="component" value="Unassembled WGS sequence"/>
</dbReference>
<keyword evidence="10" id="KW-1185">Reference proteome</keyword>
<keyword evidence="4 7" id="KW-1133">Transmembrane helix</keyword>
<evidence type="ECO:0000256" key="5">
    <source>
        <dbReference type="ARBA" id="ARBA00023136"/>
    </source>
</evidence>
<keyword evidence="2" id="KW-1003">Cell membrane</keyword>
<gene>
    <name evidence="9" type="ORF">DGYR_LOCUS9614</name>
</gene>
<evidence type="ECO:0000256" key="2">
    <source>
        <dbReference type="ARBA" id="ARBA00022475"/>
    </source>
</evidence>
<feature type="transmembrane region" description="Helical" evidence="7">
    <location>
        <begin position="40"/>
        <end position="64"/>
    </location>
</feature>
<dbReference type="InterPro" id="IPR000276">
    <property type="entry name" value="GPCR_Rhodpsn"/>
</dbReference>
<dbReference type="OrthoDB" id="2101615at2759"/>